<organism evidence="1 2">
    <name type="scientific">Hymenobacter rigui</name>
    <dbReference type="NCBI Taxonomy" id="334424"/>
    <lineage>
        <taxon>Bacteria</taxon>
        <taxon>Pseudomonadati</taxon>
        <taxon>Bacteroidota</taxon>
        <taxon>Cytophagia</taxon>
        <taxon>Cytophagales</taxon>
        <taxon>Hymenobacteraceae</taxon>
        <taxon>Hymenobacter</taxon>
    </lineage>
</organism>
<sequence>MGWIGNGVHTGLPLALCLLVNQTCAQAPEPAAGPFYLTLHVAGGTGLVALGGGYRLARQRLEPELLVGYVPRRLSGSKPLAIFTLKTTYLPWSPRLGQSRWQATPVTLGAMINYTTGQQFFLTNNSAGNYRPGYYWWSSAVRLGLLAGTRVNYGGPHQQSTTAYAELSTNDLHLVSRLTNRSLRLVDILTLGGGLKRGF</sequence>
<evidence type="ECO:0008006" key="3">
    <source>
        <dbReference type="Google" id="ProtNLM"/>
    </source>
</evidence>
<dbReference type="RefSeq" id="WP_125420695.1">
    <property type="nucleotide sequence ID" value="NZ_RWIT01000006.1"/>
</dbReference>
<evidence type="ECO:0000313" key="2">
    <source>
        <dbReference type="Proteomes" id="UP000273500"/>
    </source>
</evidence>
<gene>
    <name evidence="1" type="ORF">EI291_13380</name>
</gene>
<comment type="caution">
    <text evidence="1">The sequence shown here is derived from an EMBL/GenBank/DDBJ whole genome shotgun (WGS) entry which is preliminary data.</text>
</comment>
<accession>A0A3R9MTF8</accession>
<proteinExistence type="predicted"/>
<evidence type="ECO:0000313" key="1">
    <source>
        <dbReference type="EMBL" id="RSK48074.1"/>
    </source>
</evidence>
<protein>
    <recommendedName>
        <fullName evidence="3">Outer membrane protein beta-barrel domain-containing protein</fullName>
    </recommendedName>
</protein>
<dbReference type="Proteomes" id="UP000273500">
    <property type="component" value="Unassembled WGS sequence"/>
</dbReference>
<dbReference type="OrthoDB" id="5381546at2"/>
<keyword evidence="2" id="KW-1185">Reference proteome</keyword>
<dbReference type="EMBL" id="RWIT01000006">
    <property type="protein sequence ID" value="RSK48074.1"/>
    <property type="molecule type" value="Genomic_DNA"/>
</dbReference>
<reference evidence="1 2" key="1">
    <citation type="submission" date="2018-12" db="EMBL/GenBank/DDBJ databases">
        <authorList>
            <person name="Feng G."/>
            <person name="Zhu H."/>
        </authorList>
    </citation>
    <scope>NUCLEOTIDE SEQUENCE [LARGE SCALE GENOMIC DNA]</scope>
    <source>
        <strain evidence="1 2">KCTC 12533</strain>
    </source>
</reference>
<name>A0A3R9MTF8_9BACT</name>
<dbReference type="AlphaFoldDB" id="A0A3R9MTF8"/>